<keyword evidence="1" id="KW-0812">Transmembrane</keyword>
<feature type="non-terminal residue" evidence="2">
    <location>
        <position position="161"/>
    </location>
</feature>
<feature type="transmembrane region" description="Helical" evidence="1">
    <location>
        <begin position="80"/>
        <end position="95"/>
    </location>
</feature>
<feature type="transmembrane region" description="Helical" evidence="1">
    <location>
        <begin position="47"/>
        <end position="68"/>
    </location>
</feature>
<accession>A0ABX4LXF1</accession>
<name>A0ABX4LXF1_9BACT</name>
<dbReference type="Proteomes" id="UP000224740">
    <property type="component" value="Unassembled WGS sequence"/>
</dbReference>
<organism evidence="2 3">
    <name type="scientific">Malaciobacter marinus</name>
    <dbReference type="NCBI Taxonomy" id="505249"/>
    <lineage>
        <taxon>Bacteria</taxon>
        <taxon>Pseudomonadati</taxon>
        <taxon>Campylobacterota</taxon>
        <taxon>Epsilonproteobacteria</taxon>
        <taxon>Campylobacterales</taxon>
        <taxon>Arcobacteraceae</taxon>
        <taxon>Malaciobacter</taxon>
    </lineage>
</organism>
<keyword evidence="1" id="KW-1133">Transmembrane helix</keyword>
<evidence type="ECO:0000313" key="3">
    <source>
        <dbReference type="Proteomes" id="UP000224740"/>
    </source>
</evidence>
<dbReference type="RefSeq" id="WP_133116766.1">
    <property type="nucleotide sequence ID" value="NZ_NXAO01000030.1"/>
</dbReference>
<evidence type="ECO:0000313" key="2">
    <source>
        <dbReference type="EMBL" id="PHO15310.1"/>
    </source>
</evidence>
<keyword evidence="1" id="KW-0472">Membrane</keyword>
<reference evidence="3" key="1">
    <citation type="submission" date="2017-09" db="EMBL/GenBank/DDBJ databases">
        <title>Arcobacter canalis sp. nov., a new species isolated from a water canal contaminated with urban sewage.</title>
        <authorList>
            <person name="Perez-Cataluna A."/>
            <person name="Salas-Masso N."/>
            <person name="Figueras M.J."/>
        </authorList>
    </citation>
    <scope>NUCLEOTIDE SEQUENCE [LARGE SCALE GENOMIC DNA]</scope>
    <source>
        <strain evidence="3">CECT 7727</strain>
    </source>
</reference>
<comment type="caution">
    <text evidence="2">The sequence shown here is derived from an EMBL/GenBank/DDBJ whole genome shotgun (WGS) entry which is preliminary data.</text>
</comment>
<dbReference type="EMBL" id="NXAO01000030">
    <property type="protein sequence ID" value="PHO15310.1"/>
    <property type="molecule type" value="Genomic_DNA"/>
</dbReference>
<gene>
    <name evidence="2" type="ORF">CPH92_07265</name>
</gene>
<feature type="transmembrane region" description="Helical" evidence="1">
    <location>
        <begin position="101"/>
        <end position="117"/>
    </location>
</feature>
<keyword evidence="3" id="KW-1185">Reference proteome</keyword>
<proteinExistence type="predicted"/>
<feature type="transmembrane region" description="Helical" evidence="1">
    <location>
        <begin position="138"/>
        <end position="159"/>
    </location>
</feature>
<sequence>MFNIKSFTNSISKELFFRFPLVFIFMILCFFLAVFENNQIYLLEQKLQGKLFLSSFILIGFTLATYLYLERKSLDKIKKISFFLVSLLIVYLGVFTYEDSLLYLIFAAYLSITFSNFSNIKNSNYSILSFNMQVTNSVVFAFFSSFILGIGIKVILLTLKY</sequence>
<feature type="transmembrane region" description="Helical" evidence="1">
    <location>
        <begin position="15"/>
        <end position="35"/>
    </location>
</feature>
<evidence type="ECO:0000256" key="1">
    <source>
        <dbReference type="SAM" id="Phobius"/>
    </source>
</evidence>
<protein>
    <submittedName>
        <fullName evidence="2">Uncharacterized protein</fullName>
    </submittedName>
</protein>